<feature type="domain" description="S5 DRBM" evidence="9">
    <location>
        <begin position="165"/>
        <end position="229"/>
    </location>
</feature>
<reference evidence="12" key="1">
    <citation type="submission" date="2014-08" db="EMBL/GenBank/DDBJ databases">
        <authorList>
            <person name="Murali S."/>
            <person name="Richards S."/>
            <person name="Bandaranaike D."/>
            <person name="Bellair M."/>
            <person name="Blankenburg K."/>
            <person name="Chao H."/>
            <person name="Dinh H."/>
            <person name="Doddapaneni H."/>
            <person name="Dugan-Rocha S."/>
            <person name="Elkadiri S."/>
            <person name="Gnanaolivu R."/>
            <person name="Hughes D."/>
            <person name="Lee S."/>
            <person name="Li M."/>
            <person name="Ming W."/>
            <person name="Munidasa M."/>
            <person name="Muniz J."/>
            <person name="Nguyen L."/>
            <person name="Osuji N."/>
            <person name="Pu L.-L."/>
            <person name="Puazo M."/>
            <person name="Skinner E."/>
            <person name="Qu C."/>
            <person name="Quiroz J."/>
            <person name="Raj R."/>
            <person name="Weissenberger G."/>
            <person name="Xin Y."/>
            <person name="Zou X."/>
            <person name="Han Y."/>
            <person name="Worley K."/>
            <person name="Muzny D."/>
            <person name="Gibbs R."/>
        </authorList>
    </citation>
    <scope>NUCLEOTIDE SEQUENCE</scope>
    <source>
        <strain evidence="12">HAZT.00-mixed</strain>
        <tissue evidence="12">Whole organism</tissue>
    </source>
</reference>
<dbReference type="OrthoDB" id="309483at2759"/>
<gene>
    <name evidence="12" type="ORF">HAZT_HAZT000259</name>
</gene>
<feature type="domain" description="Small ribosomal subunit protein uS5 C-terminal" evidence="10">
    <location>
        <begin position="244"/>
        <end position="311"/>
    </location>
</feature>
<reference evidence="12" key="3">
    <citation type="submission" date="2019-06" db="EMBL/GenBank/DDBJ databases">
        <authorList>
            <person name="Poynton C."/>
            <person name="Hasenbein S."/>
            <person name="Benoit J.B."/>
            <person name="Sepulveda M.S."/>
            <person name="Poelchau M.F."/>
            <person name="Murali S.C."/>
            <person name="Chen S."/>
            <person name="Glastad K.M."/>
            <person name="Werren J.H."/>
            <person name="Vineis J.H."/>
            <person name="Bowen J.L."/>
            <person name="Friedrich M."/>
            <person name="Jones J."/>
            <person name="Robertson H.M."/>
            <person name="Feyereisen R."/>
            <person name="Mechler-Hickson A."/>
            <person name="Mathers N."/>
            <person name="Lee C.E."/>
            <person name="Colbourne J.K."/>
            <person name="Biales A."/>
            <person name="Johnston J.S."/>
            <person name="Wellborn G.A."/>
            <person name="Rosendale A.J."/>
            <person name="Cridge A.G."/>
            <person name="Munoz-Torres M.C."/>
            <person name="Bain P.A."/>
            <person name="Manny A.R."/>
            <person name="Major K.M."/>
            <person name="Lambert F.N."/>
            <person name="Vulpe C.D."/>
            <person name="Tuck P."/>
            <person name="Blalock B.J."/>
            <person name="Lin Y.-Y."/>
            <person name="Smith M.E."/>
            <person name="Ochoa-Acuna H."/>
            <person name="Chen M.-J.M."/>
            <person name="Childers C.P."/>
            <person name="Qu J."/>
            <person name="Dugan S."/>
            <person name="Lee S.L."/>
            <person name="Chao H."/>
            <person name="Dinh H."/>
            <person name="Han Y."/>
            <person name="Doddapaneni H."/>
            <person name="Worley K.C."/>
            <person name="Muzny D.M."/>
            <person name="Gibbs R.A."/>
            <person name="Richards S."/>
        </authorList>
    </citation>
    <scope>NUCLEOTIDE SEQUENCE</scope>
    <source>
        <strain evidence="12">HAZT.00-mixed</strain>
        <tissue evidence="12">Whole organism</tissue>
    </source>
</reference>
<evidence type="ECO:0000256" key="7">
    <source>
        <dbReference type="ARBA" id="ARBA00041606"/>
    </source>
</evidence>
<accession>A0A6A0HA73</accession>
<organism evidence="12">
    <name type="scientific">Hyalella azteca</name>
    <name type="common">Amphipod</name>
    <dbReference type="NCBI Taxonomy" id="294128"/>
    <lineage>
        <taxon>Eukaryota</taxon>
        <taxon>Metazoa</taxon>
        <taxon>Ecdysozoa</taxon>
        <taxon>Arthropoda</taxon>
        <taxon>Crustacea</taxon>
        <taxon>Multicrustacea</taxon>
        <taxon>Malacostraca</taxon>
        <taxon>Eumalacostraca</taxon>
        <taxon>Peracarida</taxon>
        <taxon>Amphipoda</taxon>
        <taxon>Senticaudata</taxon>
        <taxon>Talitrida</taxon>
        <taxon>Talitroidea</taxon>
        <taxon>Hyalellidae</taxon>
        <taxon>Hyalella</taxon>
    </lineage>
</organism>
<dbReference type="SUPFAM" id="SSF54211">
    <property type="entry name" value="Ribosomal protein S5 domain 2-like"/>
    <property type="match status" value="1"/>
</dbReference>
<feature type="domain" description="Small ribosomal subunit protein uS5m N-terminal" evidence="11">
    <location>
        <begin position="41"/>
        <end position="154"/>
    </location>
</feature>
<dbReference type="SUPFAM" id="SSF54768">
    <property type="entry name" value="dsRNA-binding domain-like"/>
    <property type="match status" value="1"/>
</dbReference>
<evidence type="ECO:0000259" key="10">
    <source>
        <dbReference type="Pfam" id="PF03719"/>
    </source>
</evidence>
<dbReference type="FunFam" id="3.30.160.20:FF:000022">
    <property type="entry name" value="28S ribosomal protein S5, mitochondrial"/>
    <property type="match status" value="1"/>
</dbReference>
<dbReference type="InterPro" id="IPR013810">
    <property type="entry name" value="Ribosomal_uS5_N"/>
</dbReference>
<keyword evidence="5" id="KW-0687">Ribonucleoprotein</keyword>
<reference evidence="12" key="2">
    <citation type="journal article" date="2018" name="Environ. Sci. Technol.">
        <title>The Toxicogenome of Hyalella azteca: A Model for Sediment Ecotoxicology and Evolutionary Toxicology.</title>
        <authorList>
            <person name="Poynton H.C."/>
            <person name="Hasenbein S."/>
            <person name="Benoit J.B."/>
            <person name="Sepulveda M.S."/>
            <person name="Poelchau M.F."/>
            <person name="Hughes D.S.T."/>
            <person name="Murali S.C."/>
            <person name="Chen S."/>
            <person name="Glastad K.M."/>
            <person name="Goodisman M.A.D."/>
            <person name="Werren J.H."/>
            <person name="Vineis J.H."/>
            <person name="Bowen J.L."/>
            <person name="Friedrich M."/>
            <person name="Jones J."/>
            <person name="Robertson H.M."/>
            <person name="Feyereisen R."/>
            <person name="Mechler-Hickson A."/>
            <person name="Mathers N."/>
            <person name="Lee C.E."/>
            <person name="Colbourne J.K."/>
            <person name="Biales A."/>
            <person name="Johnston J.S."/>
            <person name="Wellborn G.A."/>
            <person name="Rosendale A.J."/>
            <person name="Cridge A.G."/>
            <person name="Munoz-Torres M.C."/>
            <person name="Bain P.A."/>
            <person name="Manny A.R."/>
            <person name="Major K.M."/>
            <person name="Lambert F.N."/>
            <person name="Vulpe C.D."/>
            <person name="Tuck P."/>
            <person name="Blalock B.J."/>
            <person name="Lin Y.Y."/>
            <person name="Smith M.E."/>
            <person name="Ochoa-Acuna H."/>
            <person name="Chen M.M."/>
            <person name="Childers C.P."/>
            <person name="Qu J."/>
            <person name="Dugan S."/>
            <person name="Lee S.L."/>
            <person name="Chao H."/>
            <person name="Dinh H."/>
            <person name="Han Y."/>
            <person name="Doddapaneni H."/>
            <person name="Worley K.C."/>
            <person name="Muzny D.M."/>
            <person name="Gibbs R.A."/>
            <person name="Richards S."/>
        </authorList>
    </citation>
    <scope>NUCLEOTIDE SEQUENCE</scope>
    <source>
        <strain evidence="12">HAZT.00-mixed</strain>
        <tissue evidence="12">Whole organism</tissue>
    </source>
</reference>
<dbReference type="GO" id="GO:0003735">
    <property type="term" value="F:structural constituent of ribosome"/>
    <property type="evidence" value="ECO:0007669"/>
    <property type="project" value="InterPro"/>
</dbReference>
<evidence type="ECO:0000256" key="3">
    <source>
        <dbReference type="ARBA" id="ARBA00022980"/>
    </source>
</evidence>
<evidence type="ECO:0000259" key="9">
    <source>
        <dbReference type="Pfam" id="PF00333"/>
    </source>
</evidence>
<dbReference type="InterPro" id="IPR014721">
    <property type="entry name" value="Ribsml_uS5_D2-typ_fold_subgr"/>
</dbReference>
<keyword evidence="3" id="KW-0689">Ribosomal protein</keyword>
<comment type="subunit">
    <text evidence="8">Component of the mitochondrial ribosome small subunit (28S) which comprises a 12S rRNA and about 30 distinct proteins.</text>
</comment>
<feature type="non-terminal residue" evidence="12">
    <location>
        <position position="1"/>
    </location>
</feature>
<dbReference type="AlphaFoldDB" id="A0A6A0HA73"/>
<sequence length="430" mass="48289">VPVADSCIVNLLKGGTFSLRVVRNLRFYLHQNVFNYSVFPVPAQKLWKGVISVSKHGAQKGRGRGAGRKLAKDLNRGQVIGVGAVNMVWPGLNAPIIRGQEVVQQQMLGPDPDRHRKLLEIRDKMGRVRFRKVNPLERGWTGTKMGGKKIGPPDPVGNDTFEGFESVVLEYKVVSHMRGDGGKFRRVSVLSVTGDGMGLAGFALARAPAPNTALSMSKNRAGQRLIKIPLYNNHTILHDFHSQSGITEVFVRKMPEGHGLVCHRALKAACEIIGIKDLHVYIKGPKNVREVVKAFFLGLMKQKSYQQLAEEKGLHVVELRKEQFNYPKVLASPVHAPLRTLSDIPPNENLDFSTVTTSCLLPIELKYINDKLYRIQYVMGDRVMLKPVEEPSSILPLLPKKGRQPEGRETFLRKYKERRNFRRVSELTNE</sequence>
<dbReference type="Gene3D" id="3.30.160.20">
    <property type="match status" value="1"/>
</dbReference>
<dbReference type="Proteomes" id="UP000711488">
    <property type="component" value="Unassembled WGS sequence"/>
</dbReference>
<keyword evidence="4" id="KW-0496">Mitochondrion</keyword>
<dbReference type="InterPro" id="IPR000851">
    <property type="entry name" value="Ribosomal_uS5"/>
</dbReference>
<dbReference type="EMBL" id="JQDR03004679">
    <property type="protein sequence ID" value="KAA0201885.1"/>
    <property type="molecule type" value="Genomic_DNA"/>
</dbReference>
<evidence type="ECO:0000313" key="12">
    <source>
        <dbReference type="EMBL" id="KAA0201885.1"/>
    </source>
</evidence>
<dbReference type="GO" id="GO:0005763">
    <property type="term" value="C:mitochondrial small ribosomal subunit"/>
    <property type="evidence" value="ECO:0007669"/>
    <property type="project" value="UniProtKB-ARBA"/>
</dbReference>
<evidence type="ECO:0000256" key="5">
    <source>
        <dbReference type="ARBA" id="ARBA00023274"/>
    </source>
</evidence>
<evidence type="ECO:0000256" key="1">
    <source>
        <dbReference type="ARBA" id="ARBA00004173"/>
    </source>
</evidence>
<dbReference type="InterPro" id="IPR020568">
    <property type="entry name" value="Ribosomal_Su5_D2-typ_SF"/>
</dbReference>
<comment type="subcellular location">
    <subcellularLocation>
        <location evidence="1">Mitochondrion</location>
    </subcellularLocation>
</comment>
<dbReference type="GO" id="GO:0003723">
    <property type="term" value="F:RNA binding"/>
    <property type="evidence" value="ECO:0007669"/>
    <property type="project" value="InterPro"/>
</dbReference>
<dbReference type="PANTHER" id="PTHR48277:SF1">
    <property type="entry name" value="MITOCHONDRIAL RIBOSOMAL PROTEIN S5"/>
    <property type="match status" value="1"/>
</dbReference>
<dbReference type="PANTHER" id="PTHR48277">
    <property type="entry name" value="MITOCHONDRIAL RIBOSOMAL PROTEIN S5"/>
    <property type="match status" value="1"/>
</dbReference>
<comment type="caution">
    <text evidence="12">The sequence shown here is derived from an EMBL/GenBank/DDBJ whole genome shotgun (WGS) entry which is preliminary data.</text>
</comment>
<dbReference type="InterPro" id="IPR048584">
    <property type="entry name" value="Ribosomal_uS5m_N"/>
</dbReference>
<protein>
    <recommendedName>
        <fullName evidence="6">Small ribosomal subunit protein uS5m</fullName>
    </recommendedName>
    <alternativeName>
        <fullName evidence="7">28S ribosomal protein S5, mitochondrial</fullName>
    </alternativeName>
</protein>
<dbReference type="InterPro" id="IPR005324">
    <property type="entry name" value="Ribosomal_uS5_C"/>
</dbReference>
<evidence type="ECO:0000256" key="2">
    <source>
        <dbReference type="ARBA" id="ARBA00008945"/>
    </source>
</evidence>
<dbReference type="FunFam" id="3.30.230.10:FF:000002">
    <property type="entry name" value="30S ribosomal protein S5"/>
    <property type="match status" value="1"/>
</dbReference>
<dbReference type="Pfam" id="PF03719">
    <property type="entry name" value="Ribosomal_S5_C"/>
    <property type="match status" value="1"/>
</dbReference>
<evidence type="ECO:0000256" key="4">
    <source>
        <dbReference type="ARBA" id="ARBA00023128"/>
    </source>
</evidence>
<evidence type="ECO:0000256" key="8">
    <source>
        <dbReference type="ARBA" id="ARBA00062683"/>
    </source>
</evidence>
<comment type="similarity">
    <text evidence="2">Belongs to the universal ribosomal protein uS5 family.</text>
</comment>
<evidence type="ECO:0000259" key="11">
    <source>
        <dbReference type="Pfam" id="PF21251"/>
    </source>
</evidence>
<dbReference type="Pfam" id="PF00333">
    <property type="entry name" value="Ribosomal_S5"/>
    <property type="match status" value="1"/>
</dbReference>
<proteinExistence type="inferred from homology"/>
<dbReference type="Gene3D" id="3.30.230.10">
    <property type="match status" value="1"/>
</dbReference>
<dbReference type="GO" id="GO:0006412">
    <property type="term" value="P:translation"/>
    <property type="evidence" value="ECO:0007669"/>
    <property type="project" value="InterPro"/>
</dbReference>
<evidence type="ECO:0000256" key="6">
    <source>
        <dbReference type="ARBA" id="ARBA00039335"/>
    </source>
</evidence>
<dbReference type="Pfam" id="PF21251">
    <property type="entry name" value="Ribosomal_uS5m_N"/>
    <property type="match status" value="1"/>
</dbReference>
<dbReference type="GO" id="GO:0005743">
    <property type="term" value="C:mitochondrial inner membrane"/>
    <property type="evidence" value="ECO:0007669"/>
    <property type="project" value="UniProtKB-ARBA"/>
</dbReference>
<name>A0A6A0HA73_HYAAZ</name>